<evidence type="ECO:0000256" key="7">
    <source>
        <dbReference type="ARBA" id="ARBA00023316"/>
    </source>
</evidence>
<feature type="active site" description="Proton donor/acceptor" evidence="9">
    <location>
        <position position="114"/>
    </location>
</feature>
<accession>A0A6L3VI01</accession>
<reference evidence="12 13" key="1">
    <citation type="journal article" date="2016" name="Antonie Van Leeuwenhoek">
        <title>Bacillus depressus sp. nov., isolated from soil of a sunflower field.</title>
        <authorList>
            <person name="Wei X."/>
            <person name="Xin D."/>
            <person name="Xin Y."/>
            <person name="Zhang H."/>
            <person name="Wang T."/>
            <person name="Zhang J."/>
        </authorList>
    </citation>
    <scope>NUCLEOTIDE SEQUENCE [LARGE SCALE GENOMIC DNA]</scope>
    <source>
        <strain evidence="12 13">BZ1</strain>
    </source>
</reference>
<dbReference type="PROSITE" id="PS52029">
    <property type="entry name" value="LD_TPASE"/>
    <property type="match status" value="1"/>
</dbReference>
<evidence type="ECO:0000256" key="5">
    <source>
        <dbReference type="ARBA" id="ARBA00022960"/>
    </source>
</evidence>
<dbReference type="InterPro" id="IPR050979">
    <property type="entry name" value="LD-transpeptidase"/>
</dbReference>
<dbReference type="GO" id="GO:0005576">
    <property type="term" value="C:extracellular region"/>
    <property type="evidence" value="ECO:0007669"/>
    <property type="project" value="TreeGrafter"/>
</dbReference>
<dbReference type="PANTHER" id="PTHR30582">
    <property type="entry name" value="L,D-TRANSPEPTIDASE"/>
    <property type="match status" value="1"/>
</dbReference>
<sequence>MKPLVILSFFVVGLSYTTTYADAAENYGEDIIIINKKINKLAYINSQNKMYIFSVATGKAKDLTPVGEFRIVNKVIDRPYYKKNIPGGVPENPLGRRWLGLNVYGTPGNTYAIHGNNNESSIGKYVTAGCIRMNNNEIEWLFGKVKSNTKVWIVDSNETFEKMAANRFLEKGCFTVQK</sequence>
<evidence type="ECO:0000259" key="11">
    <source>
        <dbReference type="PROSITE" id="PS52029"/>
    </source>
</evidence>
<dbReference type="PANTHER" id="PTHR30582:SF4">
    <property type="entry name" value="L,D-TRANSPEPTIDASE YQJB-RELATED"/>
    <property type="match status" value="1"/>
</dbReference>
<evidence type="ECO:0000256" key="8">
    <source>
        <dbReference type="ARBA" id="ARBA00060592"/>
    </source>
</evidence>
<dbReference type="Proteomes" id="UP000481030">
    <property type="component" value="Unassembled WGS sequence"/>
</dbReference>
<feature type="chain" id="PRO_5026823106" evidence="10">
    <location>
        <begin position="24"/>
        <end position="178"/>
    </location>
</feature>
<dbReference type="Gene3D" id="2.40.440.10">
    <property type="entry name" value="L,D-transpeptidase catalytic domain-like"/>
    <property type="match status" value="1"/>
</dbReference>
<comment type="pathway">
    <text evidence="1 9">Cell wall biogenesis; peptidoglycan biosynthesis.</text>
</comment>
<gene>
    <name evidence="12" type="ORF">F7731_01255</name>
</gene>
<evidence type="ECO:0000256" key="2">
    <source>
        <dbReference type="ARBA" id="ARBA00005992"/>
    </source>
</evidence>
<comment type="pathway">
    <text evidence="8">Glycan biosynthesis.</text>
</comment>
<keyword evidence="6 9" id="KW-0573">Peptidoglycan synthesis</keyword>
<keyword evidence="3" id="KW-0808">Transferase</keyword>
<name>A0A6L3VI01_9BACI</name>
<proteinExistence type="inferred from homology"/>
<dbReference type="AlphaFoldDB" id="A0A6L3VI01"/>
<evidence type="ECO:0000256" key="9">
    <source>
        <dbReference type="PROSITE-ProRule" id="PRU01373"/>
    </source>
</evidence>
<organism evidence="12 13">
    <name type="scientific">Cytobacillus depressus</name>
    <dbReference type="NCBI Taxonomy" id="1602942"/>
    <lineage>
        <taxon>Bacteria</taxon>
        <taxon>Bacillati</taxon>
        <taxon>Bacillota</taxon>
        <taxon>Bacilli</taxon>
        <taxon>Bacillales</taxon>
        <taxon>Bacillaceae</taxon>
        <taxon>Cytobacillus</taxon>
    </lineage>
</organism>
<dbReference type="UniPathway" id="UPA00219"/>
<dbReference type="InterPro" id="IPR005490">
    <property type="entry name" value="LD_TPept_cat_dom"/>
</dbReference>
<dbReference type="SUPFAM" id="SSF141523">
    <property type="entry name" value="L,D-transpeptidase catalytic domain-like"/>
    <property type="match status" value="1"/>
</dbReference>
<comment type="caution">
    <text evidence="12">The sequence shown here is derived from an EMBL/GenBank/DDBJ whole genome shotgun (WGS) entry which is preliminary data.</text>
</comment>
<keyword evidence="13" id="KW-1185">Reference proteome</keyword>
<dbReference type="OrthoDB" id="9787225at2"/>
<dbReference type="GO" id="GO:0008360">
    <property type="term" value="P:regulation of cell shape"/>
    <property type="evidence" value="ECO:0007669"/>
    <property type="project" value="UniProtKB-UniRule"/>
</dbReference>
<dbReference type="GO" id="GO:0018104">
    <property type="term" value="P:peptidoglycan-protein cross-linking"/>
    <property type="evidence" value="ECO:0007669"/>
    <property type="project" value="TreeGrafter"/>
</dbReference>
<evidence type="ECO:0000256" key="4">
    <source>
        <dbReference type="ARBA" id="ARBA00022801"/>
    </source>
</evidence>
<keyword evidence="7 9" id="KW-0961">Cell wall biogenesis/degradation</keyword>
<dbReference type="GO" id="GO:0071555">
    <property type="term" value="P:cell wall organization"/>
    <property type="evidence" value="ECO:0007669"/>
    <property type="project" value="UniProtKB-UniRule"/>
</dbReference>
<feature type="signal peptide" evidence="10">
    <location>
        <begin position="1"/>
        <end position="23"/>
    </location>
</feature>
<feature type="domain" description="L,D-TPase catalytic" evidence="11">
    <location>
        <begin position="30"/>
        <end position="154"/>
    </location>
</feature>
<evidence type="ECO:0000256" key="1">
    <source>
        <dbReference type="ARBA" id="ARBA00004752"/>
    </source>
</evidence>
<feature type="active site" description="Nucleophile" evidence="9">
    <location>
        <position position="130"/>
    </location>
</feature>
<protein>
    <submittedName>
        <fullName evidence="12">L,D-transpeptidase</fullName>
    </submittedName>
</protein>
<keyword evidence="5 9" id="KW-0133">Cell shape</keyword>
<evidence type="ECO:0000256" key="6">
    <source>
        <dbReference type="ARBA" id="ARBA00022984"/>
    </source>
</evidence>
<evidence type="ECO:0000256" key="3">
    <source>
        <dbReference type="ARBA" id="ARBA00022679"/>
    </source>
</evidence>
<dbReference type="GO" id="GO:0016740">
    <property type="term" value="F:transferase activity"/>
    <property type="evidence" value="ECO:0007669"/>
    <property type="project" value="UniProtKB-KW"/>
</dbReference>
<keyword evidence="10" id="KW-0732">Signal</keyword>
<dbReference type="GO" id="GO:0071972">
    <property type="term" value="F:peptidoglycan L,D-transpeptidase activity"/>
    <property type="evidence" value="ECO:0007669"/>
    <property type="project" value="TreeGrafter"/>
</dbReference>
<evidence type="ECO:0000313" key="12">
    <source>
        <dbReference type="EMBL" id="KAB2338954.1"/>
    </source>
</evidence>
<dbReference type="EMBL" id="WBOS01000001">
    <property type="protein sequence ID" value="KAB2338954.1"/>
    <property type="molecule type" value="Genomic_DNA"/>
</dbReference>
<keyword evidence="4" id="KW-0378">Hydrolase</keyword>
<dbReference type="CDD" id="cd16913">
    <property type="entry name" value="YkuD_like"/>
    <property type="match status" value="1"/>
</dbReference>
<evidence type="ECO:0000256" key="10">
    <source>
        <dbReference type="SAM" id="SignalP"/>
    </source>
</evidence>
<comment type="similarity">
    <text evidence="2">Belongs to the YkuD family.</text>
</comment>
<dbReference type="Pfam" id="PF03734">
    <property type="entry name" value="YkuD"/>
    <property type="match status" value="1"/>
</dbReference>
<dbReference type="FunFam" id="2.40.440.10:FF:000003">
    <property type="entry name" value="L,D-transpeptidase YciB"/>
    <property type="match status" value="1"/>
</dbReference>
<dbReference type="InterPro" id="IPR038063">
    <property type="entry name" value="Transpep_catalytic_dom"/>
</dbReference>
<evidence type="ECO:0000313" key="13">
    <source>
        <dbReference type="Proteomes" id="UP000481030"/>
    </source>
</evidence>